<dbReference type="EMBL" id="JASJUS010000005">
    <property type="protein sequence ID" value="MDL2076236.1"/>
    <property type="molecule type" value="Genomic_DNA"/>
</dbReference>
<feature type="chain" id="PRO_5046981242" evidence="3">
    <location>
        <begin position="32"/>
        <end position="207"/>
    </location>
</feature>
<dbReference type="SUPFAM" id="SSF63817">
    <property type="entry name" value="Sortase"/>
    <property type="match status" value="1"/>
</dbReference>
<dbReference type="Gene3D" id="2.40.260.10">
    <property type="entry name" value="Sortase"/>
    <property type="match status" value="1"/>
</dbReference>
<reference evidence="4 5" key="1">
    <citation type="submission" date="2023-05" db="EMBL/GenBank/DDBJ databases">
        <title>Streptomyces fuscus sp. nov., a brown-black pigment producing actinomyces isolated from dry sand of Sea duck farm.</title>
        <authorList>
            <person name="Xie J."/>
            <person name="Shen N."/>
        </authorList>
    </citation>
    <scope>NUCLEOTIDE SEQUENCE [LARGE SCALE GENOMIC DNA]</scope>
    <source>
        <strain evidence="4 5">GXMU-J15</strain>
    </source>
</reference>
<dbReference type="Proteomes" id="UP001241926">
    <property type="component" value="Unassembled WGS sequence"/>
</dbReference>
<sequence length="207" mass="20944">MSENARRGAARTSALIPLAVAAALLTGCSTAGPDAPPVDFGSTAGAPAPATATAAPARSAAPERVLVPAVGLDARIRPVGVTADGAVAVPADPGRAGWYRFGPEPGSARGSAVLVGHVDGETGALGEFAALYDVRPGDRVEVRRTGAEPVVYRVVSRTTVSKDDLPSSVFRRTGAPVLTLVTCAPPFVPERGGYQANLVVTARPLEA</sequence>
<proteinExistence type="predicted"/>
<gene>
    <name evidence="4" type="ORF">QNN03_07265</name>
</gene>
<dbReference type="InterPro" id="IPR042001">
    <property type="entry name" value="Sortase_F"/>
</dbReference>
<evidence type="ECO:0000313" key="5">
    <source>
        <dbReference type="Proteomes" id="UP001241926"/>
    </source>
</evidence>
<dbReference type="CDD" id="cd05829">
    <property type="entry name" value="Sortase_F"/>
    <property type="match status" value="1"/>
</dbReference>
<keyword evidence="1" id="KW-0378">Hydrolase</keyword>
<feature type="compositionally biased region" description="Low complexity" evidence="2">
    <location>
        <begin position="41"/>
        <end position="59"/>
    </location>
</feature>
<organism evidence="4 5">
    <name type="scientific">Streptomyces fuscus</name>
    <dbReference type="NCBI Taxonomy" id="3048495"/>
    <lineage>
        <taxon>Bacteria</taxon>
        <taxon>Bacillati</taxon>
        <taxon>Actinomycetota</taxon>
        <taxon>Actinomycetes</taxon>
        <taxon>Kitasatosporales</taxon>
        <taxon>Streptomycetaceae</taxon>
        <taxon>Streptomyces</taxon>
    </lineage>
</organism>
<dbReference type="Pfam" id="PF04203">
    <property type="entry name" value="Sortase"/>
    <property type="match status" value="1"/>
</dbReference>
<feature type="signal peptide" evidence="3">
    <location>
        <begin position="1"/>
        <end position="31"/>
    </location>
</feature>
<evidence type="ECO:0000256" key="2">
    <source>
        <dbReference type="SAM" id="MobiDB-lite"/>
    </source>
</evidence>
<accession>A0ABT7IUG7</accession>
<feature type="region of interest" description="Disordered" evidence="2">
    <location>
        <begin position="39"/>
        <end position="59"/>
    </location>
</feature>
<evidence type="ECO:0000256" key="1">
    <source>
        <dbReference type="ARBA" id="ARBA00022801"/>
    </source>
</evidence>
<evidence type="ECO:0000313" key="4">
    <source>
        <dbReference type="EMBL" id="MDL2076236.1"/>
    </source>
</evidence>
<keyword evidence="5" id="KW-1185">Reference proteome</keyword>
<comment type="caution">
    <text evidence="4">The sequence shown here is derived from an EMBL/GenBank/DDBJ whole genome shotgun (WGS) entry which is preliminary data.</text>
</comment>
<dbReference type="InterPro" id="IPR005754">
    <property type="entry name" value="Sortase"/>
</dbReference>
<dbReference type="RefSeq" id="WP_285431282.1">
    <property type="nucleotide sequence ID" value="NZ_JASJUS010000005.1"/>
</dbReference>
<dbReference type="PROSITE" id="PS51257">
    <property type="entry name" value="PROKAR_LIPOPROTEIN"/>
    <property type="match status" value="1"/>
</dbReference>
<protein>
    <submittedName>
        <fullName evidence="4">Class F sortase</fullName>
    </submittedName>
</protein>
<evidence type="ECO:0000256" key="3">
    <source>
        <dbReference type="SAM" id="SignalP"/>
    </source>
</evidence>
<dbReference type="InterPro" id="IPR023365">
    <property type="entry name" value="Sortase_dom-sf"/>
</dbReference>
<keyword evidence="3" id="KW-0732">Signal</keyword>
<name>A0ABT7IUG7_9ACTN</name>